<dbReference type="PROSITE" id="PS51371">
    <property type="entry name" value="CBS"/>
    <property type="match status" value="2"/>
</dbReference>
<dbReference type="SMR" id="B1Q4U0"/>
<feature type="domain" description="CBS" evidence="3">
    <location>
        <begin position="82"/>
        <end position="142"/>
    </location>
</feature>
<evidence type="ECO:0000259" key="3">
    <source>
        <dbReference type="PROSITE" id="PS51371"/>
    </source>
</evidence>
<evidence type="ECO:0000313" key="4">
    <source>
        <dbReference type="EMBL" id="BAG15866.1"/>
    </source>
</evidence>
<sequence>MASPCLTTSATNCYNPPMALPRQKHSLFCHHHPLVSARPTSKCRRLRFSHCFPPPRSSFSPAFSTNPVPAPREQTYKVGNFMIKKEDLLVLKTTTTVDEALVALVEDSVTGFPVIDDDWKLVGVVSDYDILAIDSISGCSQIDRNVFPDVDLSWKTFNELRKILMKTHGKVVGDLMTPNPLVVHETTDIETVARLLLDTKYHRLPVVDSDDKLVGVIAREDVVKAALLIKRASERSI</sequence>
<protein>
    <recommendedName>
        <fullName evidence="3">CBS domain-containing protein</fullName>
    </recommendedName>
</protein>
<keyword evidence="1" id="KW-0677">Repeat</keyword>
<dbReference type="SMART" id="SM00116">
    <property type="entry name" value="CBS"/>
    <property type="match status" value="2"/>
</dbReference>
<evidence type="ECO:0000256" key="2">
    <source>
        <dbReference type="PROSITE-ProRule" id="PRU00703"/>
    </source>
</evidence>
<dbReference type="PANTHER" id="PTHR48108:SF24">
    <property type="entry name" value="CBS DOMAIN-CONTAINING PROTEIN CBSX2, CHLOROPLASTIC"/>
    <property type="match status" value="1"/>
</dbReference>
<accession>B1Q4U0</accession>
<dbReference type="EMBL" id="AB429351">
    <property type="protein sequence ID" value="BAG15866.1"/>
    <property type="molecule type" value="mRNA"/>
</dbReference>
<dbReference type="InterPro" id="IPR000644">
    <property type="entry name" value="CBS_dom"/>
</dbReference>
<dbReference type="Gene3D" id="3.10.580.10">
    <property type="entry name" value="CBS-domain"/>
    <property type="match status" value="1"/>
</dbReference>
<feature type="domain" description="CBS" evidence="3">
    <location>
        <begin position="176"/>
        <end position="234"/>
    </location>
</feature>
<dbReference type="SUPFAM" id="SSF54631">
    <property type="entry name" value="CBS-domain pair"/>
    <property type="match status" value="1"/>
</dbReference>
<organism evidence="4">
    <name type="scientific">Bruguiera gymnorhiza</name>
    <name type="common">Burma mangrove</name>
    <name type="synonym">Rhizophora gymnorhiza</name>
    <dbReference type="NCBI Taxonomy" id="39984"/>
    <lineage>
        <taxon>Eukaryota</taxon>
        <taxon>Viridiplantae</taxon>
        <taxon>Streptophyta</taxon>
        <taxon>Embryophyta</taxon>
        <taxon>Tracheophyta</taxon>
        <taxon>Spermatophyta</taxon>
        <taxon>Magnoliopsida</taxon>
        <taxon>eudicotyledons</taxon>
        <taxon>Gunneridae</taxon>
        <taxon>Pentapetalae</taxon>
        <taxon>rosids</taxon>
        <taxon>fabids</taxon>
        <taxon>Malpighiales</taxon>
        <taxon>Rhizophoraceae</taxon>
        <taxon>Bruguiera</taxon>
    </lineage>
</organism>
<evidence type="ECO:0000256" key="1">
    <source>
        <dbReference type="ARBA" id="ARBA00022737"/>
    </source>
</evidence>
<dbReference type="Pfam" id="PF00571">
    <property type="entry name" value="CBS"/>
    <property type="match status" value="2"/>
</dbReference>
<name>B1Q4U0_BRUGY</name>
<reference evidence="4" key="1">
    <citation type="journal article" date="2009" name="Biosci. Biotechnol. Biochem.">
        <title>Transcriptome profiling of the mangrove plant Bruguiera gymnorhiza and identification of salt tolerance genes by Agrobacterium functional screening.</title>
        <authorList>
            <person name="Yamanaka T."/>
            <person name="Miyama M."/>
            <person name="Tada Y."/>
        </authorList>
    </citation>
    <scope>NUCLEOTIDE SEQUENCE</scope>
    <source>
        <tissue evidence="4">Leaf</tissue>
    </source>
</reference>
<dbReference type="PANTHER" id="PTHR48108">
    <property type="entry name" value="CBS DOMAIN-CONTAINING PROTEIN CBSX2, CHLOROPLASTIC"/>
    <property type="match status" value="1"/>
</dbReference>
<keyword evidence="2" id="KW-0129">CBS domain</keyword>
<dbReference type="InterPro" id="IPR046342">
    <property type="entry name" value="CBS_dom_sf"/>
</dbReference>
<proteinExistence type="evidence at transcript level"/>
<dbReference type="InterPro" id="IPR051462">
    <property type="entry name" value="CBS_domain-containing"/>
</dbReference>
<dbReference type="AlphaFoldDB" id="B1Q4U0"/>